<proteinExistence type="predicted"/>
<name>Q6IIK4_DROME</name>
<accession>Q6IIK4</accession>
<dbReference type="EMBL" id="BK003062">
    <property type="protein sequence ID" value="DAA03262.1"/>
    <property type="molecule type" value="Genomic_DNA"/>
</dbReference>
<evidence type="ECO:0000313" key="1">
    <source>
        <dbReference type="EMBL" id="DAA03262.1"/>
    </source>
</evidence>
<gene>
    <name evidence="1" type="ORF">HDC17806</name>
</gene>
<sequence>MMYASLRCLGNSKDLTCITFLCYIPDRSVSSIHSSPSWNFFTHCRLPGSSIAYPVASILPPESGQLAPLPAEIGNHYFCTTTITNQRPKKMPGSSVEFPLADAPLRRHRRDRPQQDVASRLHPASCILFCNRLCRLLSKSSNRISHIANAASTLVKCPAGKLPTLGNIYIYPLSLVQIQIRLPSIIGFEFALPDARDIDGFCLTASAASQAHLHMPPKIRRVDKHTELVARGIQGDMPGVFRT</sequence>
<organism evidence="1">
    <name type="scientific">Drosophila melanogaster</name>
    <name type="common">Fruit fly</name>
    <dbReference type="NCBI Taxonomy" id="7227"/>
    <lineage>
        <taxon>Eukaryota</taxon>
        <taxon>Metazoa</taxon>
        <taxon>Ecdysozoa</taxon>
        <taxon>Arthropoda</taxon>
        <taxon>Hexapoda</taxon>
        <taxon>Insecta</taxon>
        <taxon>Pterygota</taxon>
        <taxon>Neoptera</taxon>
        <taxon>Endopterygota</taxon>
        <taxon>Diptera</taxon>
        <taxon>Brachycera</taxon>
        <taxon>Muscomorpha</taxon>
        <taxon>Ephydroidea</taxon>
        <taxon>Drosophilidae</taxon>
        <taxon>Drosophila</taxon>
        <taxon>Sophophora</taxon>
    </lineage>
</organism>
<dbReference type="AlphaFoldDB" id="Q6IIK4"/>
<reference evidence="1" key="1">
    <citation type="journal article" date="2003" name="Genome Biol.">
        <title>An integrated gene annotation and transcriptional profiling approach towards the full gene content of the Drosophila genome.</title>
        <authorList>
            <person name="Hild M."/>
            <person name="Beckmann B."/>
            <person name="Haas S.A."/>
            <person name="Koch B."/>
            <person name="Solovyev V."/>
            <person name="Busold C."/>
            <person name="Fellenberg K."/>
            <person name="Boutros M."/>
            <person name="Vingron M."/>
            <person name="Sauer F."/>
            <person name="Hoheisel J.D."/>
            <person name="Paro R."/>
        </authorList>
    </citation>
    <scope>NUCLEOTIDE SEQUENCE</scope>
</reference>
<protein>
    <submittedName>
        <fullName evidence="1">HDC17806</fullName>
    </submittedName>
</protein>